<sequence length="64" mass="7060">MTGVFDPNPPPEDYDSANYDIYSVSSNTNSVSSSSIYRLQFNSAVDIILQNANTMKENVSESHP</sequence>
<dbReference type="Gene3D" id="2.60.40.420">
    <property type="entry name" value="Cupredoxins - blue copper proteins"/>
    <property type="match status" value="1"/>
</dbReference>
<dbReference type="AlphaFoldDB" id="A0A1R3I4C4"/>
<evidence type="ECO:0000313" key="1">
    <source>
        <dbReference type="EMBL" id="OMO77455.1"/>
    </source>
</evidence>
<dbReference type="InterPro" id="IPR008972">
    <property type="entry name" value="Cupredoxin"/>
</dbReference>
<keyword evidence="2" id="KW-1185">Reference proteome</keyword>
<dbReference type="STRING" id="93759.A0A1R3I4C4"/>
<name>A0A1R3I4C4_9ROSI</name>
<organism evidence="1 2">
    <name type="scientific">Corchorus olitorius</name>
    <dbReference type="NCBI Taxonomy" id="93759"/>
    <lineage>
        <taxon>Eukaryota</taxon>
        <taxon>Viridiplantae</taxon>
        <taxon>Streptophyta</taxon>
        <taxon>Embryophyta</taxon>
        <taxon>Tracheophyta</taxon>
        <taxon>Spermatophyta</taxon>
        <taxon>Magnoliopsida</taxon>
        <taxon>eudicotyledons</taxon>
        <taxon>Gunneridae</taxon>
        <taxon>Pentapetalae</taxon>
        <taxon>rosids</taxon>
        <taxon>malvids</taxon>
        <taxon>Malvales</taxon>
        <taxon>Malvaceae</taxon>
        <taxon>Grewioideae</taxon>
        <taxon>Apeibeae</taxon>
        <taxon>Corchorus</taxon>
    </lineage>
</organism>
<comment type="caution">
    <text evidence="1">The sequence shown here is derived from an EMBL/GenBank/DDBJ whole genome shotgun (WGS) entry which is preliminary data.</text>
</comment>
<evidence type="ECO:0000313" key="2">
    <source>
        <dbReference type="Proteomes" id="UP000187203"/>
    </source>
</evidence>
<protein>
    <submittedName>
        <fullName evidence="1">L-ascorbate oxidase</fullName>
    </submittedName>
</protein>
<gene>
    <name evidence="1" type="ORF">COLO4_25171</name>
</gene>
<proteinExistence type="predicted"/>
<dbReference type="Proteomes" id="UP000187203">
    <property type="component" value="Unassembled WGS sequence"/>
</dbReference>
<reference evidence="2" key="1">
    <citation type="submission" date="2013-09" db="EMBL/GenBank/DDBJ databases">
        <title>Corchorus olitorius genome sequencing.</title>
        <authorList>
            <person name="Alam M."/>
            <person name="Haque M.S."/>
            <person name="Islam M.S."/>
            <person name="Emdad E.M."/>
            <person name="Islam M.M."/>
            <person name="Ahmed B."/>
            <person name="Halim A."/>
            <person name="Hossen Q.M.M."/>
            <person name="Hossain M.Z."/>
            <person name="Ahmed R."/>
            <person name="Khan M.M."/>
            <person name="Islam R."/>
            <person name="Rashid M.M."/>
            <person name="Khan S.A."/>
            <person name="Rahman M.S."/>
            <person name="Alam M."/>
            <person name="Yahiya A.S."/>
            <person name="Khan M.S."/>
            <person name="Azam M.S."/>
            <person name="Haque T."/>
            <person name="Lashkar M.Z.H."/>
            <person name="Akhand A.I."/>
            <person name="Morshed G."/>
            <person name="Roy S."/>
            <person name="Uddin K.S."/>
            <person name="Rabeya T."/>
            <person name="Hossain A.S."/>
            <person name="Chowdhury A."/>
            <person name="Snigdha A.R."/>
            <person name="Mortoza M.S."/>
            <person name="Matin S.A."/>
            <person name="Hoque S.M.E."/>
            <person name="Islam M.K."/>
            <person name="Roy D.K."/>
            <person name="Haider R."/>
            <person name="Moosa M.M."/>
            <person name="Elias S.M."/>
            <person name="Hasan A.M."/>
            <person name="Jahan S."/>
            <person name="Shafiuddin M."/>
            <person name="Mahmood N."/>
            <person name="Shommy N.S."/>
        </authorList>
    </citation>
    <scope>NUCLEOTIDE SEQUENCE [LARGE SCALE GENOMIC DNA]</scope>
    <source>
        <strain evidence="2">cv. O-4</strain>
    </source>
</reference>
<dbReference type="EMBL" id="AWUE01018934">
    <property type="protein sequence ID" value="OMO77455.1"/>
    <property type="molecule type" value="Genomic_DNA"/>
</dbReference>
<accession>A0A1R3I4C4</accession>